<dbReference type="InterPro" id="IPR049449">
    <property type="entry name" value="TesB_ACOT8-like_N"/>
</dbReference>
<evidence type="ECO:0000313" key="4">
    <source>
        <dbReference type="Proteomes" id="UP000016480"/>
    </source>
</evidence>
<reference evidence="3 4" key="1">
    <citation type="journal article" date="2012" name="J. Bacteriol.">
        <title>Genome sequence of the cycloprodigiosin-producing bacterial strain Pseudoalteromonas rubra ATCC 29570(T).</title>
        <authorList>
            <person name="Xie B.B."/>
            <person name="Shu Y.L."/>
            <person name="Qin Q.L."/>
            <person name="Rong J.C."/>
            <person name="Zhang X.Y."/>
            <person name="Chen X.L."/>
            <person name="Zhou B.C."/>
            <person name="Zhang Y.Z."/>
        </authorList>
    </citation>
    <scope>NUCLEOTIDE SEQUENCE [LARGE SCALE GENOMIC DNA]</scope>
    <source>
        <strain evidence="3 4">DSM 6842</strain>
    </source>
</reference>
<evidence type="ECO:0000313" key="3">
    <source>
        <dbReference type="EMBL" id="KAF7781931.1"/>
    </source>
</evidence>
<gene>
    <name evidence="3" type="ORF">PRUB_b1305</name>
</gene>
<dbReference type="Pfam" id="PF13622">
    <property type="entry name" value="4HBT_3"/>
    <property type="match status" value="1"/>
</dbReference>
<dbReference type="AlphaFoldDB" id="A0A8T0C3Z4"/>
<dbReference type="InterPro" id="IPR042171">
    <property type="entry name" value="Acyl-CoA_hotdog"/>
</dbReference>
<protein>
    <recommendedName>
        <fullName evidence="5">Thioesterase family protein</fullName>
    </recommendedName>
</protein>
<dbReference type="SUPFAM" id="SSF54637">
    <property type="entry name" value="Thioesterase/thiol ester dehydrase-isomerase"/>
    <property type="match status" value="2"/>
</dbReference>
<feature type="domain" description="Acyl-CoA thioesterase-like C-terminal" evidence="2">
    <location>
        <begin position="170"/>
        <end position="301"/>
    </location>
</feature>
<evidence type="ECO:0000259" key="1">
    <source>
        <dbReference type="Pfam" id="PF13622"/>
    </source>
</evidence>
<dbReference type="PANTHER" id="PTHR38110:SF1">
    <property type="entry name" value="THIOESTERASE DOMAIN-CONTAINING PROTEIN"/>
    <property type="match status" value="1"/>
</dbReference>
<dbReference type="EMBL" id="AHCD03000044">
    <property type="protein sequence ID" value="KAF7781931.1"/>
    <property type="molecule type" value="Genomic_DNA"/>
</dbReference>
<dbReference type="Gene3D" id="2.40.160.210">
    <property type="entry name" value="Acyl-CoA thioesterase, double hotdog domain"/>
    <property type="match status" value="1"/>
</dbReference>
<comment type="caution">
    <text evidence="3">The sequence shown here is derived from an EMBL/GenBank/DDBJ whole genome shotgun (WGS) entry which is preliminary data.</text>
</comment>
<organism evidence="3 4">
    <name type="scientific">Pseudoalteromonas rubra</name>
    <dbReference type="NCBI Taxonomy" id="43658"/>
    <lineage>
        <taxon>Bacteria</taxon>
        <taxon>Pseudomonadati</taxon>
        <taxon>Pseudomonadota</taxon>
        <taxon>Gammaproteobacteria</taxon>
        <taxon>Alteromonadales</taxon>
        <taxon>Pseudoalteromonadaceae</taxon>
        <taxon>Pseudoalteromonas</taxon>
    </lineage>
</organism>
<dbReference type="Proteomes" id="UP000016480">
    <property type="component" value="Unassembled WGS sequence"/>
</dbReference>
<accession>A0A8T0C3Z4</accession>
<sequence length="304" mass="33833">MKFFRHAVFFIKNQLNLTFKLWYDQIKEIQDQPKVSAMTFDQLISRPDLKHAQAQLSLPASWGQGRTVFGGLSAALMLQSMLNQLDDQNRRLLSFSCNFVGPLLTDMPFELNTQLLRAGKNATQMQTTITQNDQVCLVALACFGKPRSSAIKVSAQDESTLAEINHTQTLPYIEGVMPAFIQHIDLNLQQGAMPFSGANSSHIGGWMKFKEAAQPHLSVLHLLALADAWPPTLLQLCEGPTPASSMSWYVEFLDDIELAGTEWFAMEAVTHQAEHGYAIEDAKLFSQDGKLLALSRQTVAVFDS</sequence>
<feature type="domain" description="Acyl-CoA thioesterase-like N-terminal HotDog" evidence="1">
    <location>
        <begin position="58"/>
        <end position="144"/>
    </location>
</feature>
<dbReference type="InterPro" id="IPR049450">
    <property type="entry name" value="ACOT8-like_C"/>
</dbReference>
<dbReference type="PANTHER" id="PTHR38110">
    <property type="entry name" value="CHROMOSOME 23, WHOLE GENOME SHOTGUN SEQUENCE"/>
    <property type="match status" value="1"/>
</dbReference>
<dbReference type="Pfam" id="PF20789">
    <property type="entry name" value="4HBT_3C"/>
    <property type="match status" value="1"/>
</dbReference>
<proteinExistence type="predicted"/>
<dbReference type="InterPro" id="IPR029069">
    <property type="entry name" value="HotDog_dom_sf"/>
</dbReference>
<dbReference type="InterPro" id="IPR052389">
    <property type="entry name" value="Sec_Metab_Biosynth-Assoc"/>
</dbReference>
<evidence type="ECO:0000259" key="2">
    <source>
        <dbReference type="Pfam" id="PF20789"/>
    </source>
</evidence>
<name>A0A8T0C3Z4_9GAMM</name>
<evidence type="ECO:0008006" key="5">
    <source>
        <dbReference type="Google" id="ProtNLM"/>
    </source>
</evidence>